<name>A0A6M5YRT4_9BACT</name>
<reference evidence="3" key="1">
    <citation type="submission" date="2020-05" db="EMBL/GenBank/DDBJ databases">
        <title>Frigoriglobus tundricola gen. nov., sp. nov., a psychrotolerant cellulolytic planctomycete of the family Gemmataceae with two divergent copies of 16S rRNA gene.</title>
        <authorList>
            <person name="Kulichevskaya I.S."/>
            <person name="Ivanova A.A."/>
            <person name="Naumoff D.G."/>
            <person name="Beletsky A.V."/>
            <person name="Rijpstra W.I.C."/>
            <person name="Sinninghe Damste J.S."/>
            <person name="Mardanov A.V."/>
            <person name="Ravin N.V."/>
            <person name="Dedysh S.N."/>
        </authorList>
    </citation>
    <scope>NUCLEOTIDE SEQUENCE [LARGE SCALE GENOMIC DNA]</scope>
    <source>
        <strain evidence="3">PL17</strain>
    </source>
</reference>
<accession>A0A6M5YRT4</accession>
<evidence type="ECO:0008006" key="4">
    <source>
        <dbReference type="Google" id="ProtNLM"/>
    </source>
</evidence>
<dbReference type="EMBL" id="CP053452">
    <property type="protein sequence ID" value="QJW95971.1"/>
    <property type="molecule type" value="Genomic_DNA"/>
</dbReference>
<dbReference type="RefSeq" id="WP_171471639.1">
    <property type="nucleotide sequence ID" value="NZ_CP053452.2"/>
</dbReference>
<dbReference type="KEGG" id="ftj:FTUN_3525"/>
<dbReference type="Proteomes" id="UP000503447">
    <property type="component" value="Chromosome"/>
</dbReference>
<sequence length="538" mass="57474">MRYTLVLTAAALFAPAALRAADPPITFQTHTLDRVLGEVRTAANFVGGERAIKALNDSIKGGLGEKGFEGIDLTKPVVGYVLLAPKPEDITAVVALPASDEKAFLALCDRVNNVKHKDLGKGLYQLPPLDPRYKARLRFSDGYAYIAYGAEPEPALDPKAIVPVGKLYAPAENAAFAGTLHFDRLTPEVKATLVTVLMDWKKELMAKVDPNAPEQAAIKPLFAELEKLARRYLLLLGGADTAALRVSLDPATSDVVVETTLTPKPKTELAKQIAARQPGKNRFAGLMTPDTVAGFYYSAPLFAEEIRTGYAALTEQQSKDMLPNVPEVAKATVEELFKGHARGLKAGEFDMAVAVRGPDKDGLFRAVAALSFDDPAALEKAFKKFMDTDGPPPGVGTFKWNADKAGTVDIHTYVFNGAGLPPPYKVFGDDNTVAFAGAPKGIYVTMGPDAVGTLKDALKVKPVEAPALEVVVNPAKVAGLVEKGGGNPLDIERGLGRENKLLSATSLRIISGKELTVRYALSLKLLPRAGFEASTTRD</sequence>
<protein>
    <recommendedName>
        <fullName evidence="4">DUF3352 domain-containing protein</fullName>
    </recommendedName>
</protein>
<keyword evidence="1" id="KW-0732">Signal</keyword>
<proteinExistence type="predicted"/>
<dbReference type="AlphaFoldDB" id="A0A6M5YRT4"/>
<feature type="chain" id="PRO_5026982774" description="DUF3352 domain-containing protein" evidence="1">
    <location>
        <begin position="21"/>
        <end position="538"/>
    </location>
</feature>
<gene>
    <name evidence="2" type="ORF">FTUN_3525</name>
</gene>
<evidence type="ECO:0000256" key="1">
    <source>
        <dbReference type="SAM" id="SignalP"/>
    </source>
</evidence>
<evidence type="ECO:0000313" key="3">
    <source>
        <dbReference type="Proteomes" id="UP000503447"/>
    </source>
</evidence>
<keyword evidence="3" id="KW-1185">Reference proteome</keyword>
<organism evidence="2 3">
    <name type="scientific">Frigoriglobus tundricola</name>
    <dbReference type="NCBI Taxonomy" id="2774151"/>
    <lineage>
        <taxon>Bacteria</taxon>
        <taxon>Pseudomonadati</taxon>
        <taxon>Planctomycetota</taxon>
        <taxon>Planctomycetia</taxon>
        <taxon>Gemmatales</taxon>
        <taxon>Gemmataceae</taxon>
        <taxon>Frigoriglobus</taxon>
    </lineage>
</organism>
<feature type="signal peptide" evidence="1">
    <location>
        <begin position="1"/>
        <end position="20"/>
    </location>
</feature>
<evidence type="ECO:0000313" key="2">
    <source>
        <dbReference type="EMBL" id="QJW95971.1"/>
    </source>
</evidence>